<dbReference type="InterPro" id="IPR038576">
    <property type="entry name" value="Methyltransf_Zn-bd_dom_put_sf"/>
</dbReference>
<dbReference type="RefSeq" id="WP_184819534.1">
    <property type="nucleotide sequence ID" value="NZ_JACHMM010000001.1"/>
</dbReference>
<dbReference type="AlphaFoldDB" id="A0A7W9GLT3"/>
<protein>
    <recommendedName>
        <fullName evidence="1">C-methyltransferase domain-containing protein</fullName>
    </recommendedName>
</protein>
<dbReference type="EMBL" id="JACHMM010000001">
    <property type="protein sequence ID" value="MBB5786213.1"/>
    <property type="molecule type" value="Genomic_DNA"/>
</dbReference>
<dbReference type="SUPFAM" id="SSF53335">
    <property type="entry name" value="S-adenosyl-L-methionine-dependent methyltransferases"/>
    <property type="match status" value="1"/>
</dbReference>
<dbReference type="InterPro" id="IPR013691">
    <property type="entry name" value="MeTrfase_14"/>
</dbReference>
<gene>
    <name evidence="2" type="ORF">HD601_000788</name>
</gene>
<sequence length="384" mass="40677">MSGLTSCLACGGERLKGVADLGASPVLTGALFDDRERARGAVHGRLDLAACLDCGHVQNVAFDPELVEYDVSYDNSLHFSGTFQAYADELVERLVRQYDVRGTHVVEIGSGKGDFLAALAAAGGNTGTGYDPTVEPQTRIEGVRLVQDYFRPGDQVEPYGLLACRHVLEHLDDPAALLASLVPDAPAGALYYVEVPSAEFNFGPDGLWDCIYPHVSYFSAESLAALLLRSGFEIVSLERSFHGQFLSAEVRVGDGGSGAAGFGNPSGHLAVVGEFGRRHHEAVERWRADVAAAGERGQTVVVWGAGSKGVNFLNAVDPEGALAAVDINPRKHGRYLPGGGHRVVAPESLRDLDVSTVAVTNPVYRDEIARSLAELGVPAAVVTV</sequence>
<keyword evidence="3" id="KW-1185">Reference proteome</keyword>
<name>A0A7W9GLT3_9ACTN</name>
<dbReference type="Gene3D" id="6.20.50.110">
    <property type="entry name" value="Methyltransferase, zinc-binding domain"/>
    <property type="match status" value="1"/>
</dbReference>
<feature type="domain" description="C-methyltransferase" evidence="1">
    <location>
        <begin position="273"/>
        <end position="374"/>
    </location>
</feature>
<dbReference type="Gene3D" id="3.40.50.150">
    <property type="entry name" value="Vaccinia Virus protein VP39"/>
    <property type="match status" value="1"/>
</dbReference>
<evidence type="ECO:0000313" key="2">
    <source>
        <dbReference type="EMBL" id="MBB5786213.1"/>
    </source>
</evidence>
<comment type="caution">
    <text evidence="2">The sequence shown here is derived from an EMBL/GenBank/DDBJ whole genome shotgun (WGS) entry which is preliminary data.</text>
</comment>
<accession>A0A7W9GLT3</accession>
<dbReference type="InterPro" id="IPR029063">
    <property type="entry name" value="SAM-dependent_MTases_sf"/>
</dbReference>
<dbReference type="Pfam" id="PF08484">
    <property type="entry name" value="Methyltransf_14"/>
    <property type="match status" value="1"/>
</dbReference>
<organism evidence="2 3">
    <name type="scientific">Jiangella mangrovi</name>
    <dbReference type="NCBI Taxonomy" id="1524084"/>
    <lineage>
        <taxon>Bacteria</taxon>
        <taxon>Bacillati</taxon>
        <taxon>Actinomycetota</taxon>
        <taxon>Actinomycetes</taxon>
        <taxon>Jiangellales</taxon>
        <taxon>Jiangellaceae</taxon>
        <taxon>Jiangella</taxon>
    </lineage>
</organism>
<reference evidence="2 3" key="1">
    <citation type="submission" date="2020-08" db="EMBL/GenBank/DDBJ databases">
        <title>Sequencing the genomes of 1000 actinobacteria strains.</title>
        <authorList>
            <person name="Klenk H.-P."/>
        </authorList>
    </citation>
    <scope>NUCLEOTIDE SEQUENCE [LARGE SCALE GENOMIC DNA]</scope>
    <source>
        <strain evidence="2 3">DSM 102122</strain>
    </source>
</reference>
<evidence type="ECO:0000259" key="1">
    <source>
        <dbReference type="Pfam" id="PF08484"/>
    </source>
</evidence>
<dbReference type="Pfam" id="PF13489">
    <property type="entry name" value="Methyltransf_23"/>
    <property type="match status" value="1"/>
</dbReference>
<proteinExistence type="predicted"/>
<evidence type="ECO:0000313" key="3">
    <source>
        <dbReference type="Proteomes" id="UP000542813"/>
    </source>
</evidence>
<dbReference type="Gene3D" id="3.40.50.720">
    <property type="entry name" value="NAD(P)-binding Rossmann-like Domain"/>
    <property type="match status" value="1"/>
</dbReference>
<dbReference type="Proteomes" id="UP000542813">
    <property type="component" value="Unassembled WGS sequence"/>
</dbReference>